<feature type="transmembrane region" description="Helical" evidence="2">
    <location>
        <begin position="131"/>
        <end position="154"/>
    </location>
</feature>
<keyword evidence="5" id="KW-1185">Reference proteome</keyword>
<accession>A0ABU9W5R3</accession>
<evidence type="ECO:0000313" key="4">
    <source>
        <dbReference type="EMBL" id="MEN1947330.1"/>
    </source>
</evidence>
<feature type="region of interest" description="Disordered" evidence="1">
    <location>
        <begin position="628"/>
        <end position="663"/>
    </location>
</feature>
<feature type="transmembrane region" description="Helical" evidence="2">
    <location>
        <begin position="199"/>
        <end position="215"/>
    </location>
</feature>
<protein>
    <submittedName>
        <fullName evidence="4">Transglutaminase-like domain-containing protein</fullName>
    </submittedName>
</protein>
<dbReference type="EMBL" id="JBCLVG010000002">
    <property type="protein sequence ID" value="MEN1947330.1"/>
    <property type="molecule type" value="Genomic_DNA"/>
</dbReference>
<evidence type="ECO:0000256" key="2">
    <source>
        <dbReference type="SAM" id="Phobius"/>
    </source>
</evidence>
<feature type="transmembrane region" description="Helical" evidence="2">
    <location>
        <begin position="248"/>
        <end position="269"/>
    </location>
</feature>
<dbReference type="Proteomes" id="UP001425155">
    <property type="component" value="Unassembled WGS sequence"/>
</dbReference>
<dbReference type="RefSeq" id="WP_342114459.1">
    <property type="nucleotide sequence ID" value="NZ_JBCAUN010000002.1"/>
</dbReference>
<feature type="domain" description="Transglutaminase-like" evidence="3">
    <location>
        <begin position="533"/>
        <end position="615"/>
    </location>
</feature>
<feature type="transmembrane region" description="Helical" evidence="2">
    <location>
        <begin position="161"/>
        <end position="179"/>
    </location>
</feature>
<dbReference type="InterPro" id="IPR038765">
    <property type="entry name" value="Papain-like_cys_pep_sf"/>
</dbReference>
<keyword evidence="2" id="KW-1133">Transmembrane helix</keyword>
<feature type="transmembrane region" description="Helical" evidence="2">
    <location>
        <begin position="74"/>
        <end position="93"/>
    </location>
</feature>
<keyword evidence="2" id="KW-0472">Membrane</keyword>
<sequence>MSRRLAARERRTDRAIELWGLGYLVLGVVLATVAAWPVYQSWRVVLVAVVGAVIGGGIVLLVRRLGWRGITGALLTVLVTVAAYALVVVPVAIPSAVTGIPGIARGIRDGIVGVVVGWKQLLTLDLPVGEYQAVLVPFLIVTLVGTLLGTTLVLRDDRWTPLAALPVVAMVLFGVAFGSSETSAAVDVFGVELPAPRELLLAVLTLLVTVGWLLGRSRLVRARALARARGGTVSGGGGSVWIAVRRNALAVGLIVIALVGGLAVAPAAAQLADRDALRDGIDPSIVVQKQPSPLSDYRGWFGVDAFDTELFRVSGDVERVGRLPLAVLDDYDGETVHVAADTRFSRLPRSAGAGDDRIDLGVRIGEGYSGVWVLSPSALAAAPDFAGPRAEALDDGFAIAADSGGAVDVAPAGDDFGLLPGDSYTLTADEEKATADFGSAQGVATGLDPDEYPALLEWASLQELPRTGAGLTELIDRLRARGYLSHGLLDDADSTSWVQALEADGRYTFLSSYAGHSRARIETLFTSLVDQQRRAGARATDATLVAAVGDDEQFSVAASLLAREWGFESRVVVGIRLPAADEVPGIPVCTEVCTGSQMSAWVEVRDPRGGWVPFDVTPQFAKAPTAITEGEQLPENPTVPDDAQSEAVDPPQAQSDASDADVVPTGDDAVAASGFWPIVRGVAIGALALLLLLLPIAAIVLAKVLRRRFRRGAADAEVRIVGAWEELVDGYADADVPFDRLPSRLLLARSVGRAAAEQLAREVDRAVFSEHPPTAADADSAWSIVDDERQTLRAGSSFWKRLGTALTLRSFLARIRSSNRPVTVPLSMRKEIAP</sequence>
<feature type="transmembrane region" description="Helical" evidence="2">
    <location>
        <begin position="682"/>
        <end position="702"/>
    </location>
</feature>
<name>A0ABU9W5R3_9MICO</name>
<evidence type="ECO:0000313" key="5">
    <source>
        <dbReference type="Proteomes" id="UP001425155"/>
    </source>
</evidence>
<evidence type="ECO:0000259" key="3">
    <source>
        <dbReference type="Pfam" id="PF01841"/>
    </source>
</evidence>
<keyword evidence="2" id="KW-0812">Transmembrane</keyword>
<evidence type="ECO:0000256" key="1">
    <source>
        <dbReference type="SAM" id="MobiDB-lite"/>
    </source>
</evidence>
<comment type="caution">
    <text evidence="4">The sequence shown here is derived from an EMBL/GenBank/DDBJ whole genome shotgun (WGS) entry which is preliminary data.</text>
</comment>
<dbReference type="InterPro" id="IPR002931">
    <property type="entry name" value="Transglutaminase-like"/>
</dbReference>
<reference evidence="4 5" key="1">
    <citation type="submission" date="2024-03" db="EMBL/GenBank/DDBJ databases">
        <title>YIM 134122 draft genome.</title>
        <authorList>
            <person name="Zuo S."/>
            <person name="Xiong L."/>
        </authorList>
    </citation>
    <scope>NUCLEOTIDE SEQUENCE [LARGE SCALE GENOMIC DNA]</scope>
    <source>
        <strain evidence="4 5">YIM 134122</strain>
    </source>
</reference>
<gene>
    <name evidence="4" type="ORF">WJX64_12300</name>
</gene>
<feature type="transmembrane region" description="Helical" evidence="2">
    <location>
        <begin position="45"/>
        <end position="62"/>
    </location>
</feature>
<feature type="transmembrane region" description="Helical" evidence="2">
    <location>
        <begin position="21"/>
        <end position="39"/>
    </location>
</feature>
<proteinExistence type="predicted"/>
<dbReference type="Pfam" id="PF01841">
    <property type="entry name" value="Transglut_core"/>
    <property type="match status" value="1"/>
</dbReference>
<organism evidence="4 5">
    <name type="scientific">Leifsonia stereocauli</name>
    <dbReference type="NCBI Taxonomy" id="3134136"/>
    <lineage>
        <taxon>Bacteria</taxon>
        <taxon>Bacillati</taxon>
        <taxon>Actinomycetota</taxon>
        <taxon>Actinomycetes</taxon>
        <taxon>Micrococcales</taxon>
        <taxon>Microbacteriaceae</taxon>
        <taxon>Leifsonia</taxon>
    </lineage>
</organism>
<dbReference type="SUPFAM" id="SSF54001">
    <property type="entry name" value="Cysteine proteinases"/>
    <property type="match status" value="1"/>
</dbReference>